<organism evidence="2 3">
    <name type="scientific">Salinispora tropica (strain ATCC BAA-916 / DSM 44818 / JCM 13857 / NBRC 105044 / CNB-440)</name>
    <dbReference type="NCBI Taxonomy" id="369723"/>
    <lineage>
        <taxon>Bacteria</taxon>
        <taxon>Bacillati</taxon>
        <taxon>Actinomycetota</taxon>
        <taxon>Actinomycetes</taxon>
        <taxon>Micromonosporales</taxon>
        <taxon>Micromonosporaceae</taxon>
        <taxon>Salinispora</taxon>
    </lineage>
</organism>
<dbReference type="InterPro" id="IPR020311">
    <property type="entry name" value="Uncharacterised_Rv0898c"/>
</dbReference>
<dbReference type="eggNOG" id="ENOG5032YIY">
    <property type="taxonomic scope" value="Bacteria"/>
</dbReference>
<evidence type="ECO:0000313" key="3">
    <source>
        <dbReference type="Proteomes" id="UP000000235"/>
    </source>
</evidence>
<evidence type="ECO:0000313" key="2">
    <source>
        <dbReference type="EMBL" id="ABP55500.1"/>
    </source>
</evidence>
<dbReference type="EMBL" id="CP000667">
    <property type="protein sequence ID" value="ABP55500.1"/>
    <property type="molecule type" value="Genomic_DNA"/>
</dbReference>
<name>A4X9D3_SALTO</name>
<accession>A4X9D3</accession>
<dbReference type="AlphaFoldDB" id="A4X9D3"/>
<evidence type="ECO:0008006" key="4">
    <source>
        <dbReference type="Google" id="ProtNLM"/>
    </source>
</evidence>
<dbReference type="Pfam" id="PF10944">
    <property type="entry name" value="DUF2630"/>
    <property type="match status" value="1"/>
</dbReference>
<dbReference type="HOGENOM" id="CLU_175454_0_0_11"/>
<proteinExistence type="predicted"/>
<dbReference type="STRING" id="369723.Strop_3063"/>
<keyword evidence="3" id="KW-1185">Reference proteome</keyword>
<dbReference type="KEGG" id="stp:Strop_3063"/>
<evidence type="ECO:0000256" key="1">
    <source>
        <dbReference type="SAM" id="MobiDB-lite"/>
    </source>
</evidence>
<protein>
    <recommendedName>
        <fullName evidence="4">DUF2630 family protein</fullName>
    </recommendedName>
</protein>
<feature type="region of interest" description="Disordered" evidence="1">
    <location>
        <begin position="70"/>
        <end position="93"/>
    </location>
</feature>
<sequence>MISPRCVRLVVMDDKTILKRISELVDEEHQLRAEAQANEEGTDEESRDRLRDLAESLDQCWDLLRRRRAARSTHGDPEAQGVRPAPEVARYLQ</sequence>
<dbReference type="Proteomes" id="UP000000235">
    <property type="component" value="Chromosome"/>
</dbReference>
<reference evidence="3" key="1">
    <citation type="journal article" date="2007" name="Proc. Natl. Acad. Sci. U.S.A.">
        <title>Genome sequencing reveals complex secondary metabolome in the marine actinomycete Salinispora tropica.</title>
        <authorList>
            <person name="Udwary D.W."/>
            <person name="Zeigler L."/>
            <person name="Asolkar R.N."/>
            <person name="Singan V."/>
            <person name="Lapidus A."/>
            <person name="Fenical W."/>
            <person name="Jensen P.R."/>
            <person name="Moore B.S."/>
        </authorList>
    </citation>
    <scope>NUCLEOTIDE SEQUENCE [LARGE SCALE GENOMIC DNA]</scope>
    <source>
        <strain evidence="3">ATCC BAA-916 / DSM 44818 / CNB-440</strain>
    </source>
</reference>
<gene>
    <name evidence="2" type="ordered locus">Strop_3063</name>
</gene>